<dbReference type="STRING" id="1763537.ULVI_05725"/>
<dbReference type="GO" id="GO:0004519">
    <property type="term" value="F:endonuclease activity"/>
    <property type="evidence" value="ECO:0007669"/>
    <property type="project" value="UniProtKB-KW"/>
</dbReference>
<dbReference type="Proteomes" id="UP000077013">
    <property type="component" value="Unassembled WGS sequence"/>
</dbReference>
<organism evidence="1 2">
    <name type="scientific">Cochleicola gelatinilyticus</name>
    <dbReference type="NCBI Taxonomy" id="1763537"/>
    <lineage>
        <taxon>Bacteria</taxon>
        <taxon>Pseudomonadati</taxon>
        <taxon>Bacteroidota</taxon>
        <taxon>Flavobacteriia</taxon>
        <taxon>Flavobacteriales</taxon>
        <taxon>Flavobacteriaceae</taxon>
        <taxon>Cochleicola</taxon>
    </lineage>
</organism>
<dbReference type="EMBL" id="LRXL01000026">
    <property type="protein sequence ID" value="OAB80234.1"/>
    <property type="molecule type" value="Genomic_DNA"/>
</dbReference>
<keyword evidence="1" id="KW-0378">Hydrolase</keyword>
<accession>A0A167J1I2</accession>
<keyword evidence="1" id="KW-0255">Endonuclease</keyword>
<dbReference type="PROSITE" id="PS51257">
    <property type="entry name" value="PROKAR_LIPOPROTEIN"/>
    <property type="match status" value="1"/>
</dbReference>
<keyword evidence="2" id="KW-1185">Reference proteome</keyword>
<keyword evidence="1" id="KW-0540">Nuclease</keyword>
<dbReference type="Pfam" id="PF16125">
    <property type="entry name" value="DUF4837"/>
    <property type="match status" value="1"/>
</dbReference>
<dbReference type="InterPro" id="IPR032286">
    <property type="entry name" value="DUF4837"/>
</dbReference>
<sequence length="325" mass="36761">MKPFLIAMISLLTFISCNETNGKRDTSYLSKSVGNINSLQVIIANDLWNGTVGEEIRNEFAAPVDGLPQEEPLYSMNQMPPATYTDFARKYRLFLHATIGTENKVNLVHDLYAKPQTGAIITATSEEKLIELLKENHEAIIDAFHTSEIKERQKRTRVSLLELDSIENQLGVTLKIPSAYRIAKANDDFYWIRKDLKSGTTNIIVYDVPLSMISSDSTAVGDIIKIRDSIGGKQLPVEDDSQFITEEAYAPYLFNAEIDGKFAYETKGIWEVKDEFMSGPFINYAVRDEKNNRYVILEGFSYAPSVSKRDLQFELESILLSTKLK</sequence>
<reference evidence="1 2" key="1">
    <citation type="submission" date="2016-02" db="EMBL/GenBank/DDBJ databases">
        <title>Ulvibacter sp. LPB0005, isolated from Thais luteostoma.</title>
        <authorList>
            <person name="Shin S.-K."/>
            <person name="Yi H."/>
        </authorList>
    </citation>
    <scope>NUCLEOTIDE SEQUENCE [LARGE SCALE GENOMIC DNA]</scope>
    <source>
        <strain evidence="1 2">LPB0005</strain>
    </source>
</reference>
<evidence type="ECO:0000313" key="2">
    <source>
        <dbReference type="Proteomes" id="UP000077013"/>
    </source>
</evidence>
<comment type="caution">
    <text evidence="1">The sequence shown here is derived from an EMBL/GenBank/DDBJ whole genome shotgun (WGS) entry which is preliminary data.</text>
</comment>
<name>A0A167J1I2_9FLAO</name>
<proteinExistence type="predicted"/>
<protein>
    <submittedName>
        <fullName evidence="1">Endonuclease</fullName>
    </submittedName>
</protein>
<evidence type="ECO:0000313" key="1">
    <source>
        <dbReference type="EMBL" id="OAB80234.1"/>
    </source>
</evidence>
<dbReference type="RefSeq" id="WP_068590607.1">
    <property type="nucleotide sequence ID" value="NZ_LRXL01000026.1"/>
</dbReference>
<dbReference type="OrthoDB" id="1115230at2"/>
<dbReference type="AlphaFoldDB" id="A0A167J1I2"/>
<gene>
    <name evidence="1" type="ORF">ULVI_05725</name>
</gene>